<name>A0AAD8UXA3_9PEZI</name>
<evidence type="ECO:0000313" key="4">
    <source>
        <dbReference type="Proteomes" id="UP001230504"/>
    </source>
</evidence>
<keyword evidence="2" id="KW-0472">Membrane</keyword>
<gene>
    <name evidence="3" type="ORF">LY79DRAFT_584983</name>
</gene>
<reference evidence="3" key="1">
    <citation type="submission" date="2021-06" db="EMBL/GenBank/DDBJ databases">
        <title>Comparative genomics, transcriptomics and evolutionary studies reveal genomic signatures of adaptation to plant cell wall in hemibiotrophic fungi.</title>
        <authorList>
            <consortium name="DOE Joint Genome Institute"/>
            <person name="Baroncelli R."/>
            <person name="Diaz J.F."/>
            <person name="Benocci T."/>
            <person name="Peng M."/>
            <person name="Battaglia E."/>
            <person name="Haridas S."/>
            <person name="Andreopoulos W."/>
            <person name="Labutti K."/>
            <person name="Pangilinan J."/>
            <person name="Floch G.L."/>
            <person name="Makela M.R."/>
            <person name="Henrissat B."/>
            <person name="Grigoriev I.V."/>
            <person name="Crouch J.A."/>
            <person name="De Vries R.P."/>
            <person name="Sukno S.A."/>
            <person name="Thon M.R."/>
        </authorList>
    </citation>
    <scope>NUCLEOTIDE SEQUENCE</scope>
    <source>
        <strain evidence="3">CBS 125086</strain>
    </source>
</reference>
<feature type="compositionally biased region" description="Low complexity" evidence="1">
    <location>
        <begin position="67"/>
        <end position="78"/>
    </location>
</feature>
<accession>A0AAD8UXA3</accession>
<evidence type="ECO:0000256" key="2">
    <source>
        <dbReference type="SAM" id="Phobius"/>
    </source>
</evidence>
<feature type="transmembrane region" description="Helical" evidence="2">
    <location>
        <begin position="35"/>
        <end position="57"/>
    </location>
</feature>
<keyword evidence="2" id="KW-0812">Transmembrane</keyword>
<proteinExistence type="predicted"/>
<protein>
    <submittedName>
        <fullName evidence="3">Uncharacterized protein</fullName>
    </submittedName>
</protein>
<dbReference type="RefSeq" id="XP_060407349.1">
    <property type="nucleotide sequence ID" value="XM_060560456.1"/>
</dbReference>
<feature type="transmembrane region" description="Helical" evidence="2">
    <location>
        <begin position="95"/>
        <end position="113"/>
    </location>
</feature>
<feature type="region of interest" description="Disordered" evidence="1">
    <location>
        <begin position="61"/>
        <end position="89"/>
    </location>
</feature>
<evidence type="ECO:0000256" key="1">
    <source>
        <dbReference type="SAM" id="MobiDB-lite"/>
    </source>
</evidence>
<dbReference type="Proteomes" id="UP001230504">
    <property type="component" value="Unassembled WGS sequence"/>
</dbReference>
<evidence type="ECO:0000313" key="3">
    <source>
        <dbReference type="EMBL" id="KAK1566133.1"/>
    </source>
</evidence>
<dbReference type="AlphaFoldDB" id="A0AAD8UXA3"/>
<keyword evidence="2" id="KW-1133">Transmembrane helix</keyword>
<keyword evidence="4" id="KW-1185">Reference proteome</keyword>
<dbReference type="EMBL" id="JAHLJV010000159">
    <property type="protein sequence ID" value="KAK1566133.1"/>
    <property type="molecule type" value="Genomic_DNA"/>
</dbReference>
<sequence length="251" mass="27481">MSTDAPQPVVTVRCASTALSSCSRRDHDWVDARQVFHLVLVVVLILVLSLSRAAVAWTASSPHVRSDGGSDSGVQVSDHSPEPGARVHLGRQGGITSMGVLYLLIAAASALGFQARGACIRVWTTDLVLREVTLWHRGCGLPPLLDPAPWDRGPGPGTWPTHANQLLKRPPKYVLPRVRFPPSTSGRTQRLVLDLQHVLALTQRRNKVPELGLVRLSGEIRVLRRRIVGHVVRHDKTPREVEEDLAALPEV</sequence>
<organism evidence="3 4">
    <name type="scientific">Colletotrichum navitas</name>
    <dbReference type="NCBI Taxonomy" id="681940"/>
    <lineage>
        <taxon>Eukaryota</taxon>
        <taxon>Fungi</taxon>
        <taxon>Dikarya</taxon>
        <taxon>Ascomycota</taxon>
        <taxon>Pezizomycotina</taxon>
        <taxon>Sordariomycetes</taxon>
        <taxon>Hypocreomycetidae</taxon>
        <taxon>Glomerellales</taxon>
        <taxon>Glomerellaceae</taxon>
        <taxon>Colletotrichum</taxon>
        <taxon>Colletotrichum graminicola species complex</taxon>
    </lineage>
</organism>
<dbReference type="GeneID" id="85444696"/>
<comment type="caution">
    <text evidence="3">The sequence shown here is derived from an EMBL/GenBank/DDBJ whole genome shotgun (WGS) entry which is preliminary data.</text>
</comment>